<dbReference type="GO" id="GO:0003712">
    <property type="term" value="F:transcription coregulator activity"/>
    <property type="evidence" value="ECO:0007669"/>
    <property type="project" value="InterPro"/>
</dbReference>
<dbReference type="Pfam" id="PF10156">
    <property type="entry name" value="Med17"/>
    <property type="match status" value="1"/>
</dbReference>
<evidence type="ECO:0000256" key="9">
    <source>
        <dbReference type="SAM" id="MobiDB-lite"/>
    </source>
</evidence>
<gene>
    <name evidence="8" type="primary">MED17</name>
    <name evidence="10" type="ORF">EDB92DRAFT_1932540</name>
</gene>
<comment type="subcellular location">
    <subcellularLocation>
        <location evidence="1 8">Nucleus</location>
    </subcellularLocation>
</comment>
<sequence length="588" mass="65033">MSLKLSLERPYKDDLGRSIPTVSDIATDGRHIYEPDEPPGTQLGENLRRMFLERGLDFFNQDEEQRRTNEPLDAHGAEPQSRDTVTESLDGQNAEAMSPEALSNMRLEILPQLHVALGEMSLAKDVISLYASPATVPSALRDDPTSVPALPHDILASSSIAKPPSIPSVQSFNARLVAGGKDETLRKASDLFKSAAIAVERGHDVGARYWMDALKIRRRNWGLTPAPLPLGVPTGRGADRTTKDFLISFGLPESSPLFRQRATGQLATYSSNEPITFPRRQRTALCISIRTLGAVGAERTACNNLTDRFKVDDPLQTSLREAQREVLEQEIFSLLIRDASTLPTSSVRVSERLLVVEATQDSEIRFELMEKDMLTAQVANSGPVSQVKCDLIYDFLHLLLLREHSHRRLTRIGVSETSLSKLRADVAFPPVHPTLALLHPVIDLLQYEYFCVRVKAEMSKTVQILRRAGVPVKFHFDAVGEDGAGVLESLISGGTGRIGGITIIRIDNRRSLRFTFLSPSSLVAHLSQATLPVSSIPQLIQLLRDETEQCLLQRICEIGTEMSERLSGTWLVDAPMNRAVGKWEGNTL</sequence>
<comment type="caution">
    <text evidence="10">The sequence shown here is derived from an EMBL/GenBank/DDBJ whole genome shotgun (WGS) entry which is preliminary data.</text>
</comment>
<evidence type="ECO:0000256" key="7">
    <source>
        <dbReference type="ARBA" id="ARBA00032014"/>
    </source>
</evidence>
<reference evidence="10" key="1">
    <citation type="submission" date="2022-01" db="EMBL/GenBank/DDBJ databases">
        <title>Comparative genomics reveals a dynamic genome evolution in the ectomycorrhizal milk-cap (Lactarius) mushrooms.</title>
        <authorList>
            <consortium name="DOE Joint Genome Institute"/>
            <person name="Lebreton A."/>
            <person name="Tang N."/>
            <person name="Kuo A."/>
            <person name="LaButti K."/>
            <person name="Drula E."/>
            <person name="Barry K."/>
            <person name="Clum A."/>
            <person name="Lipzen A."/>
            <person name="Mousain D."/>
            <person name="Ng V."/>
            <person name="Wang R."/>
            <person name="Wang X."/>
            <person name="Dai Y."/>
            <person name="Henrissat B."/>
            <person name="Grigoriev I.V."/>
            <person name="Guerin-Laguette A."/>
            <person name="Yu F."/>
            <person name="Martin F.M."/>
        </authorList>
    </citation>
    <scope>NUCLEOTIDE SEQUENCE</scope>
    <source>
        <strain evidence="10">QP</strain>
    </source>
</reference>
<evidence type="ECO:0000256" key="3">
    <source>
        <dbReference type="ARBA" id="ARBA00019610"/>
    </source>
</evidence>
<evidence type="ECO:0000256" key="5">
    <source>
        <dbReference type="ARBA" id="ARBA00023163"/>
    </source>
</evidence>
<evidence type="ECO:0000256" key="4">
    <source>
        <dbReference type="ARBA" id="ARBA00023015"/>
    </source>
</evidence>
<keyword evidence="5 8" id="KW-0804">Transcription</keyword>
<evidence type="ECO:0000313" key="11">
    <source>
        <dbReference type="Proteomes" id="UP001201163"/>
    </source>
</evidence>
<organism evidence="10 11">
    <name type="scientific">Lactarius akahatsu</name>
    <dbReference type="NCBI Taxonomy" id="416441"/>
    <lineage>
        <taxon>Eukaryota</taxon>
        <taxon>Fungi</taxon>
        <taxon>Dikarya</taxon>
        <taxon>Basidiomycota</taxon>
        <taxon>Agaricomycotina</taxon>
        <taxon>Agaricomycetes</taxon>
        <taxon>Russulales</taxon>
        <taxon>Russulaceae</taxon>
        <taxon>Lactarius</taxon>
    </lineage>
</organism>
<dbReference type="GO" id="GO:0016592">
    <property type="term" value="C:mediator complex"/>
    <property type="evidence" value="ECO:0007669"/>
    <property type="project" value="InterPro"/>
</dbReference>
<dbReference type="Proteomes" id="UP001201163">
    <property type="component" value="Unassembled WGS sequence"/>
</dbReference>
<keyword evidence="6 8" id="KW-0539">Nucleus</keyword>
<comment type="function">
    <text evidence="8">Component of the Mediator complex, a coactivator involved in the regulated transcription of nearly all RNA polymerase II-dependent genes. Mediator functions as a bridge to convey information from gene-specific regulatory proteins to the basal RNA polymerase II transcription machinery. Mediator is recruited to promoters by direct interactions with regulatory proteins and serves as a scaffold for the assembly of a functional preinitiation complex with RNA polymerase II and the general transcription factors.</text>
</comment>
<evidence type="ECO:0000256" key="8">
    <source>
        <dbReference type="RuleBase" id="RU364140"/>
    </source>
</evidence>
<comment type="subunit">
    <text evidence="8">Component of the Mediator complex.</text>
</comment>
<dbReference type="AlphaFoldDB" id="A0AAD4LQU4"/>
<proteinExistence type="inferred from homology"/>
<feature type="compositionally biased region" description="Basic and acidic residues" evidence="9">
    <location>
        <begin position="64"/>
        <end position="85"/>
    </location>
</feature>
<accession>A0AAD4LQU4</accession>
<evidence type="ECO:0000256" key="6">
    <source>
        <dbReference type="ARBA" id="ARBA00023242"/>
    </source>
</evidence>
<dbReference type="EMBL" id="JAKELL010000004">
    <property type="protein sequence ID" value="KAH8999129.1"/>
    <property type="molecule type" value="Genomic_DNA"/>
</dbReference>
<dbReference type="GO" id="GO:0006357">
    <property type="term" value="P:regulation of transcription by RNA polymerase II"/>
    <property type="evidence" value="ECO:0007669"/>
    <property type="project" value="InterPro"/>
</dbReference>
<evidence type="ECO:0000256" key="1">
    <source>
        <dbReference type="ARBA" id="ARBA00004123"/>
    </source>
</evidence>
<feature type="region of interest" description="Disordered" evidence="9">
    <location>
        <begin position="64"/>
        <end position="92"/>
    </location>
</feature>
<dbReference type="InterPro" id="IPR019313">
    <property type="entry name" value="Mediator_Med17"/>
</dbReference>
<evidence type="ECO:0000313" key="10">
    <source>
        <dbReference type="EMBL" id="KAH8999129.1"/>
    </source>
</evidence>
<protein>
    <recommendedName>
        <fullName evidence="3 8">Mediator of RNA polymerase II transcription subunit 17</fullName>
    </recommendedName>
    <alternativeName>
        <fullName evidence="7 8">Mediator complex subunit 17</fullName>
    </alternativeName>
</protein>
<name>A0AAD4LQU4_9AGAM</name>
<comment type="similarity">
    <text evidence="2 8">Belongs to the Mediator complex subunit 17 family.</text>
</comment>
<keyword evidence="11" id="KW-1185">Reference proteome</keyword>
<evidence type="ECO:0000256" key="2">
    <source>
        <dbReference type="ARBA" id="ARBA00005635"/>
    </source>
</evidence>
<keyword evidence="4 8" id="KW-0805">Transcription regulation</keyword>
<keyword evidence="8" id="KW-0010">Activator</keyword>
<dbReference type="PANTHER" id="PTHR13114">
    <property type="entry name" value="MEDIATOR OF RNA POLYMERASE II TRANSCRIPTION SUBUNIT 17"/>
    <property type="match status" value="1"/>
</dbReference>
<dbReference type="GO" id="GO:0070847">
    <property type="term" value="C:core mediator complex"/>
    <property type="evidence" value="ECO:0007669"/>
    <property type="project" value="TreeGrafter"/>
</dbReference>
<dbReference type="PANTHER" id="PTHR13114:SF7">
    <property type="entry name" value="MEDIATOR OF RNA POLYMERASE II TRANSCRIPTION SUBUNIT 17"/>
    <property type="match status" value="1"/>
</dbReference>